<dbReference type="GeneID" id="63830141"/>
<gene>
    <name evidence="2" type="ORF">LAESUDRAFT_762475</name>
</gene>
<dbReference type="EMBL" id="KV427649">
    <property type="protein sequence ID" value="KZT02823.1"/>
    <property type="molecule type" value="Genomic_DNA"/>
</dbReference>
<name>A0A165CHI0_9APHY</name>
<accession>A0A165CHI0</accession>
<dbReference type="AlphaFoldDB" id="A0A165CHI0"/>
<protein>
    <submittedName>
        <fullName evidence="2">Uncharacterized protein</fullName>
    </submittedName>
</protein>
<dbReference type="Proteomes" id="UP000076871">
    <property type="component" value="Unassembled WGS sequence"/>
</dbReference>
<evidence type="ECO:0000256" key="1">
    <source>
        <dbReference type="SAM" id="MobiDB-lite"/>
    </source>
</evidence>
<organism evidence="2 3">
    <name type="scientific">Laetiporus sulphureus 93-53</name>
    <dbReference type="NCBI Taxonomy" id="1314785"/>
    <lineage>
        <taxon>Eukaryota</taxon>
        <taxon>Fungi</taxon>
        <taxon>Dikarya</taxon>
        <taxon>Basidiomycota</taxon>
        <taxon>Agaricomycotina</taxon>
        <taxon>Agaricomycetes</taxon>
        <taxon>Polyporales</taxon>
        <taxon>Laetiporus</taxon>
    </lineage>
</organism>
<keyword evidence="3" id="KW-1185">Reference proteome</keyword>
<dbReference type="InParanoid" id="A0A165CHI0"/>
<sequence length="230" mass="25612">MKLRMSVKKTQYDSIPPYTSVFIEHPKPPVSSDPKSQERRFRLHILAKAAVNSPTHSPVSGSKSLATSHQLRLPFVLGFISDCHTISLSHLAAGLEIFASRPANKASCPTMYPDVPPARERVEKSPIMCAHMNSESFARKAYEHVSHMQDKEKPNTAVEEHLDDVHFYSAYTEEDDQNFPLHRLQEKLPVDNHPGASHPAVVVKCFNAEGRAGERRPDDKGNVEGRPGTG</sequence>
<reference evidence="2 3" key="1">
    <citation type="journal article" date="2016" name="Mol. Biol. Evol.">
        <title>Comparative Genomics of Early-Diverging Mushroom-Forming Fungi Provides Insights into the Origins of Lignocellulose Decay Capabilities.</title>
        <authorList>
            <person name="Nagy L.G."/>
            <person name="Riley R."/>
            <person name="Tritt A."/>
            <person name="Adam C."/>
            <person name="Daum C."/>
            <person name="Floudas D."/>
            <person name="Sun H."/>
            <person name="Yadav J.S."/>
            <person name="Pangilinan J."/>
            <person name="Larsson K.H."/>
            <person name="Matsuura K."/>
            <person name="Barry K."/>
            <person name="Labutti K."/>
            <person name="Kuo R."/>
            <person name="Ohm R.A."/>
            <person name="Bhattacharya S.S."/>
            <person name="Shirouzu T."/>
            <person name="Yoshinaga Y."/>
            <person name="Martin F.M."/>
            <person name="Grigoriev I.V."/>
            <person name="Hibbett D.S."/>
        </authorList>
    </citation>
    <scope>NUCLEOTIDE SEQUENCE [LARGE SCALE GENOMIC DNA]</scope>
    <source>
        <strain evidence="2 3">93-53</strain>
    </source>
</reference>
<proteinExistence type="predicted"/>
<feature type="region of interest" description="Disordered" evidence="1">
    <location>
        <begin position="208"/>
        <end position="230"/>
    </location>
</feature>
<dbReference type="RefSeq" id="XP_040760563.1">
    <property type="nucleotide sequence ID" value="XM_040913113.1"/>
</dbReference>
<feature type="compositionally biased region" description="Basic and acidic residues" evidence="1">
    <location>
        <begin position="211"/>
        <end position="223"/>
    </location>
</feature>
<evidence type="ECO:0000313" key="2">
    <source>
        <dbReference type="EMBL" id="KZT02823.1"/>
    </source>
</evidence>
<evidence type="ECO:0000313" key="3">
    <source>
        <dbReference type="Proteomes" id="UP000076871"/>
    </source>
</evidence>